<gene>
    <name evidence="2" type="ORF">HD556DRAFT_1448158</name>
</gene>
<dbReference type="OrthoDB" id="2976829at2759"/>
<name>A0A9P7AEV2_9AGAM</name>
<organism evidence="2 3">
    <name type="scientific">Suillus plorans</name>
    <dbReference type="NCBI Taxonomy" id="116603"/>
    <lineage>
        <taxon>Eukaryota</taxon>
        <taxon>Fungi</taxon>
        <taxon>Dikarya</taxon>
        <taxon>Basidiomycota</taxon>
        <taxon>Agaricomycotina</taxon>
        <taxon>Agaricomycetes</taxon>
        <taxon>Agaricomycetidae</taxon>
        <taxon>Boletales</taxon>
        <taxon>Suillineae</taxon>
        <taxon>Suillaceae</taxon>
        <taxon>Suillus</taxon>
    </lineage>
</organism>
<sequence>MQTASHKAVADPVMSFHLWSCTDELVNICIIWKKKIQYILCVWPMIASWGPSDEALVQAAYNQAQSSFRDEDDDKSLEGDREGDFESDLEYGKIEDEELMDAIEEIALAEYRYGQNREFVDDLDDIGDDFMPYSPIKSLHKRRNI</sequence>
<evidence type="ECO:0000313" key="3">
    <source>
        <dbReference type="Proteomes" id="UP000719766"/>
    </source>
</evidence>
<dbReference type="AlphaFoldDB" id="A0A9P7AEV2"/>
<evidence type="ECO:0000256" key="1">
    <source>
        <dbReference type="SAM" id="MobiDB-lite"/>
    </source>
</evidence>
<dbReference type="GeneID" id="64601146"/>
<accession>A0A9P7AEV2</accession>
<proteinExistence type="predicted"/>
<reference evidence="2" key="1">
    <citation type="journal article" date="2020" name="New Phytol.">
        <title>Comparative genomics reveals dynamic genome evolution in host specialist ectomycorrhizal fungi.</title>
        <authorList>
            <person name="Lofgren L.A."/>
            <person name="Nguyen N.H."/>
            <person name="Vilgalys R."/>
            <person name="Ruytinx J."/>
            <person name="Liao H.L."/>
            <person name="Branco S."/>
            <person name="Kuo A."/>
            <person name="LaButti K."/>
            <person name="Lipzen A."/>
            <person name="Andreopoulos W."/>
            <person name="Pangilinan J."/>
            <person name="Riley R."/>
            <person name="Hundley H."/>
            <person name="Na H."/>
            <person name="Barry K."/>
            <person name="Grigoriev I.V."/>
            <person name="Stajich J.E."/>
            <person name="Kennedy P.G."/>
        </authorList>
    </citation>
    <scope>NUCLEOTIDE SEQUENCE</scope>
    <source>
        <strain evidence="2">S12</strain>
    </source>
</reference>
<feature type="region of interest" description="Disordered" evidence="1">
    <location>
        <begin position="67"/>
        <end position="87"/>
    </location>
</feature>
<dbReference type="EMBL" id="JABBWE010000072">
    <property type="protein sequence ID" value="KAG1787992.1"/>
    <property type="molecule type" value="Genomic_DNA"/>
</dbReference>
<keyword evidence="3" id="KW-1185">Reference proteome</keyword>
<protein>
    <submittedName>
        <fullName evidence="2">Uncharacterized protein</fullName>
    </submittedName>
</protein>
<dbReference type="Proteomes" id="UP000719766">
    <property type="component" value="Unassembled WGS sequence"/>
</dbReference>
<evidence type="ECO:0000313" key="2">
    <source>
        <dbReference type="EMBL" id="KAG1787992.1"/>
    </source>
</evidence>
<dbReference type="RefSeq" id="XP_041155278.1">
    <property type="nucleotide sequence ID" value="XM_041307382.1"/>
</dbReference>
<comment type="caution">
    <text evidence="2">The sequence shown here is derived from an EMBL/GenBank/DDBJ whole genome shotgun (WGS) entry which is preliminary data.</text>
</comment>
<feature type="compositionally biased region" description="Basic and acidic residues" evidence="1">
    <location>
        <begin position="76"/>
        <end position="87"/>
    </location>
</feature>